<sequence>MLNQKNFNVNNKTNSTRNAGTSKNRLHIDNNNIAFNRFVPPPYLPPSFVPPSFVPPSFAPPSFVQPSFLPPPFLPPPFLPPPFIPHPSKFDFKKTDKNYHIQPALHNQYNHNVEEYDPANPWIEKSSHPKEEVDHTAGQPEYVPTSKKRKRGEDNSDNLACKKTNVEKSTPALTSINIDDLFKNLVRTGLIKPTSVKSEHEDTLKDKWTGHKNRSFPIESATTTASKESKQFQLRVTCIRIDPRITNNLRKGLLCEICGVKFRNDAPFQFLKDRAVQVSAEARLQNHKLEHSQKNPAKDRIYYLKLEEWVKQDSRNISIDYGEPIVVVATEKRADTTLKTKKRKRDEDVNNLHKKEDDDNHRKKIEKEYDQIISKYKKKRVAAS</sequence>
<reference evidence="4" key="1">
    <citation type="submission" date="2012-12" db="EMBL/GenBank/DDBJ databases">
        <authorList>
            <person name="Hellsten U."/>
            <person name="Grimwood J."/>
            <person name="Chapman J.A."/>
            <person name="Shapiro H."/>
            <person name="Aerts A."/>
            <person name="Otillar R.P."/>
            <person name="Terry A.Y."/>
            <person name="Boore J.L."/>
            <person name="Simakov O."/>
            <person name="Marletaz F."/>
            <person name="Cho S.-J."/>
            <person name="Edsinger-Gonzales E."/>
            <person name="Havlak P."/>
            <person name="Kuo D.-H."/>
            <person name="Larsson T."/>
            <person name="Lv J."/>
            <person name="Arendt D."/>
            <person name="Savage R."/>
            <person name="Osoegawa K."/>
            <person name="de Jong P."/>
            <person name="Lindberg D.R."/>
            <person name="Seaver E.C."/>
            <person name="Weisblat D.A."/>
            <person name="Putnam N.H."/>
            <person name="Grigoriev I.V."/>
            <person name="Rokhsar D.S."/>
        </authorList>
    </citation>
    <scope>NUCLEOTIDE SEQUENCE</scope>
</reference>
<accession>T1FF68</accession>
<feature type="compositionally biased region" description="Basic and acidic residues" evidence="1">
    <location>
        <begin position="125"/>
        <end position="135"/>
    </location>
</feature>
<dbReference type="HOGENOM" id="CLU_649383_0_0_1"/>
<evidence type="ECO:0000256" key="1">
    <source>
        <dbReference type="SAM" id="MobiDB-lite"/>
    </source>
</evidence>
<dbReference type="CTD" id="20207467"/>
<feature type="region of interest" description="Disordered" evidence="1">
    <location>
        <begin position="123"/>
        <end position="163"/>
    </location>
</feature>
<evidence type="ECO:0000313" key="4">
    <source>
        <dbReference type="Proteomes" id="UP000015101"/>
    </source>
</evidence>
<dbReference type="KEGG" id="hro:HELRODRAFT_179819"/>
<dbReference type="RefSeq" id="XP_009026878.1">
    <property type="nucleotide sequence ID" value="XM_009028630.1"/>
</dbReference>
<reference evidence="3" key="3">
    <citation type="submission" date="2015-06" db="UniProtKB">
        <authorList>
            <consortium name="EnsemblMetazoa"/>
        </authorList>
    </citation>
    <scope>IDENTIFICATION</scope>
</reference>
<dbReference type="InParanoid" id="T1FF68"/>
<dbReference type="EnsemblMetazoa" id="HelroT179819">
    <property type="protein sequence ID" value="HelroP179819"/>
    <property type="gene ID" value="HelroG179819"/>
</dbReference>
<protein>
    <submittedName>
        <fullName evidence="2 3">Uncharacterized protein</fullName>
    </submittedName>
</protein>
<dbReference type="GeneID" id="20207467"/>
<organism evidence="3 4">
    <name type="scientific">Helobdella robusta</name>
    <name type="common">Californian leech</name>
    <dbReference type="NCBI Taxonomy" id="6412"/>
    <lineage>
        <taxon>Eukaryota</taxon>
        <taxon>Metazoa</taxon>
        <taxon>Spiralia</taxon>
        <taxon>Lophotrochozoa</taxon>
        <taxon>Annelida</taxon>
        <taxon>Clitellata</taxon>
        <taxon>Hirudinea</taxon>
        <taxon>Rhynchobdellida</taxon>
        <taxon>Glossiphoniidae</taxon>
        <taxon>Helobdella</taxon>
    </lineage>
</organism>
<gene>
    <name evidence="3" type="primary">20207467</name>
    <name evidence="2" type="ORF">HELRODRAFT_179819</name>
</gene>
<feature type="region of interest" description="Disordered" evidence="1">
    <location>
        <begin position="342"/>
        <end position="365"/>
    </location>
</feature>
<feature type="region of interest" description="Disordered" evidence="1">
    <location>
        <begin position="1"/>
        <end position="24"/>
    </location>
</feature>
<dbReference type="AlphaFoldDB" id="T1FF68"/>
<name>T1FF68_HELRO</name>
<dbReference type="Proteomes" id="UP000015101">
    <property type="component" value="Unassembled WGS sequence"/>
</dbReference>
<evidence type="ECO:0000313" key="2">
    <source>
        <dbReference type="EMBL" id="ESN94979.1"/>
    </source>
</evidence>
<feature type="compositionally biased region" description="Basic and acidic residues" evidence="1">
    <location>
        <begin position="345"/>
        <end position="365"/>
    </location>
</feature>
<evidence type="ECO:0000313" key="3">
    <source>
        <dbReference type="EnsemblMetazoa" id="HelroP179819"/>
    </source>
</evidence>
<proteinExistence type="predicted"/>
<reference evidence="2 4" key="2">
    <citation type="journal article" date="2013" name="Nature">
        <title>Insights into bilaterian evolution from three spiralian genomes.</title>
        <authorList>
            <person name="Simakov O."/>
            <person name="Marletaz F."/>
            <person name="Cho S.J."/>
            <person name="Edsinger-Gonzales E."/>
            <person name="Havlak P."/>
            <person name="Hellsten U."/>
            <person name="Kuo D.H."/>
            <person name="Larsson T."/>
            <person name="Lv J."/>
            <person name="Arendt D."/>
            <person name="Savage R."/>
            <person name="Osoegawa K."/>
            <person name="de Jong P."/>
            <person name="Grimwood J."/>
            <person name="Chapman J.A."/>
            <person name="Shapiro H."/>
            <person name="Aerts A."/>
            <person name="Otillar R.P."/>
            <person name="Terry A.Y."/>
            <person name="Boore J.L."/>
            <person name="Grigoriev I.V."/>
            <person name="Lindberg D.R."/>
            <person name="Seaver E.C."/>
            <person name="Weisblat D.A."/>
            <person name="Putnam N.H."/>
            <person name="Rokhsar D.S."/>
        </authorList>
    </citation>
    <scope>NUCLEOTIDE SEQUENCE</scope>
</reference>
<feature type="compositionally biased region" description="Low complexity" evidence="1">
    <location>
        <begin position="1"/>
        <end position="18"/>
    </location>
</feature>
<keyword evidence="4" id="KW-1185">Reference proteome</keyword>
<dbReference type="EMBL" id="AMQM01006998">
    <property type="status" value="NOT_ANNOTATED_CDS"/>
    <property type="molecule type" value="Genomic_DNA"/>
</dbReference>
<dbReference type="EMBL" id="KB097552">
    <property type="protein sequence ID" value="ESN94979.1"/>
    <property type="molecule type" value="Genomic_DNA"/>
</dbReference>